<reference evidence="9 10" key="1">
    <citation type="submission" date="2024-06" db="EMBL/GenBank/DDBJ databases">
        <title>Sorghum-associated microbial communities from plants grown in Nebraska, USA.</title>
        <authorList>
            <person name="Schachtman D."/>
        </authorList>
    </citation>
    <scope>NUCLEOTIDE SEQUENCE [LARGE SCALE GENOMIC DNA]</scope>
    <source>
        <strain evidence="9 10">2709</strain>
    </source>
</reference>
<dbReference type="SUPFAM" id="SSF116726">
    <property type="entry name" value="TrkA C-terminal domain-like"/>
    <property type="match status" value="2"/>
</dbReference>
<keyword evidence="10" id="KW-1185">Reference proteome</keyword>
<feature type="domain" description="RCK N-terminal" evidence="7">
    <location>
        <begin position="1"/>
        <end position="122"/>
    </location>
</feature>
<accession>A0ABV2QD55</accession>
<gene>
    <name evidence="9" type="ORF">ABIE13_004103</name>
</gene>
<evidence type="ECO:0000313" key="9">
    <source>
        <dbReference type="EMBL" id="MET4578980.1"/>
    </source>
</evidence>
<dbReference type="Pfam" id="PF02080">
    <property type="entry name" value="TrkA_C"/>
    <property type="match status" value="2"/>
</dbReference>
<dbReference type="Gene3D" id="3.30.70.1450">
    <property type="entry name" value="Regulator of K+ conductance, C-terminal domain"/>
    <property type="match status" value="2"/>
</dbReference>
<proteinExistence type="predicted"/>
<feature type="domain" description="RCK C-terminal" evidence="8">
    <location>
        <begin position="368"/>
        <end position="457"/>
    </location>
</feature>
<dbReference type="RefSeq" id="WP_354446676.1">
    <property type="nucleotide sequence ID" value="NZ_JBEPSH010000008.1"/>
</dbReference>
<dbReference type="PANTHER" id="PTHR43833:SF5">
    <property type="entry name" value="TRK SYSTEM POTASSIUM UPTAKE PROTEIN TRKA"/>
    <property type="match status" value="1"/>
</dbReference>
<organism evidence="9 10">
    <name type="scientific">Ottowia thiooxydans</name>
    <dbReference type="NCBI Taxonomy" id="219182"/>
    <lineage>
        <taxon>Bacteria</taxon>
        <taxon>Pseudomonadati</taxon>
        <taxon>Pseudomonadota</taxon>
        <taxon>Betaproteobacteria</taxon>
        <taxon>Burkholderiales</taxon>
        <taxon>Comamonadaceae</taxon>
        <taxon>Ottowia</taxon>
    </lineage>
</organism>
<evidence type="ECO:0000256" key="3">
    <source>
        <dbReference type="ARBA" id="ARBA00022538"/>
    </source>
</evidence>
<evidence type="ECO:0000259" key="7">
    <source>
        <dbReference type="PROSITE" id="PS51201"/>
    </source>
</evidence>
<evidence type="ECO:0000256" key="1">
    <source>
        <dbReference type="ARBA" id="ARBA00017378"/>
    </source>
</evidence>
<keyword evidence="2" id="KW-0813">Transport</keyword>
<dbReference type="PROSITE" id="PS51201">
    <property type="entry name" value="RCK_N"/>
    <property type="match status" value="2"/>
</dbReference>
<evidence type="ECO:0000256" key="4">
    <source>
        <dbReference type="ARBA" id="ARBA00022958"/>
    </source>
</evidence>
<evidence type="ECO:0000313" key="10">
    <source>
        <dbReference type="Proteomes" id="UP001549320"/>
    </source>
</evidence>
<dbReference type="Pfam" id="PF02254">
    <property type="entry name" value="TrkA_N"/>
    <property type="match status" value="2"/>
</dbReference>
<dbReference type="PANTHER" id="PTHR43833">
    <property type="entry name" value="POTASSIUM CHANNEL PROTEIN 2-RELATED-RELATED"/>
    <property type="match status" value="1"/>
</dbReference>
<name>A0ABV2QD55_9BURK</name>
<dbReference type="Gene3D" id="3.40.50.720">
    <property type="entry name" value="NAD(P)-binding Rossmann-like Domain"/>
    <property type="match status" value="2"/>
</dbReference>
<dbReference type="InterPro" id="IPR036291">
    <property type="entry name" value="NAD(P)-bd_dom_sf"/>
</dbReference>
<dbReference type="EMBL" id="JBEPSH010000008">
    <property type="protein sequence ID" value="MET4578980.1"/>
    <property type="molecule type" value="Genomic_DNA"/>
</dbReference>
<dbReference type="InterPro" id="IPR003148">
    <property type="entry name" value="RCK_N"/>
</dbReference>
<dbReference type="InterPro" id="IPR006037">
    <property type="entry name" value="RCK_C"/>
</dbReference>
<sequence>MRIIILGAGRVGESVAETLVSEANDITVIDTDPDRLRDMEARLELRGVVGNGIQPSVLRGAGAEDCDLFIACTAMDETNLVACKIAHDVFGIPTTIARLRSPEFPQGDKLLDKSGFAVDKVICPEATVTRYVQLLIEYPGALQVVKFSQGQAHLVAVRVAPGSRLANHSIADFRAENPEVPLRIVAIYRQDEEVPVEAETRVQPGDEIYVLVAREQVRQALQAIGNPDSPVRRVMIVGGGKVGLRLARSLSGVCEVKIIESNRKRAEYLSGQLPPDMLVLEGDGADEDLLEEENVGDMDLFIALTSDDEDNIMSAMLAKRMGARRVMALINRRAYADMMQGSTIDIAISPSHAVIGELLMHVRRGAVAAVHSLRSGTAEALEGIAHGDAKTSRLVGRSIGEVKLPAGVRIGALVRGQDGAARVLMPSDETVIEADDHVIIFLPHKRKVREVEKLFQVRATFF</sequence>
<dbReference type="NCBIfam" id="NF007039">
    <property type="entry name" value="PRK09496.3-2"/>
    <property type="match status" value="1"/>
</dbReference>
<dbReference type="NCBIfam" id="NF007030">
    <property type="entry name" value="PRK09496.1-1"/>
    <property type="match status" value="1"/>
</dbReference>
<keyword evidence="3" id="KW-0633">Potassium transport</keyword>
<comment type="caution">
    <text evidence="9">The sequence shown here is derived from an EMBL/GenBank/DDBJ whole genome shotgun (WGS) entry which is preliminary data.</text>
</comment>
<protein>
    <recommendedName>
        <fullName evidence="1">Trk system potassium uptake protein TrkA</fullName>
    </recommendedName>
</protein>
<dbReference type="PRINTS" id="PR00335">
    <property type="entry name" value="KUPTAKETRKA"/>
</dbReference>
<keyword evidence="6" id="KW-0406">Ion transport</keyword>
<evidence type="ECO:0000256" key="6">
    <source>
        <dbReference type="ARBA" id="ARBA00023065"/>
    </source>
</evidence>
<feature type="domain" description="RCK N-terminal" evidence="7">
    <location>
        <begin position="231"/>
        <end position="348"/>
    </location>
</feature>
<evidence type="ECO:0000256" key="2">
    <source>
        <dbReference type="ARBA" id="ARBA00022448"/>
    </source>
</evidence>
<dbReference type="InterPro" id="IPR050721">
    <property type="entry name" value="Trk_Ktr_HKT_K-transport"/>
</dbReference>
<feature type="domain" description="RCK C-terminal" evidence="8">
    <location>
        <begin position="142"/>
        <end position="226"/>
    </location>
</feature>
<evidence type="ECO:0000256" key="5">
    <source>
        <dbReference type="ARBA" id="ARBA00023027"/>
    </source>
</evidence>
<evidence type="ECO:0000259" key="8">
    <source>
        <dbReference type="PROSITE" id="PS51202"/>
    </source>
</evidence>
<dbReference type="NCBIfam" id="NF007032">
    <property type="entry name" value="PRK09496.1-4"/>
    <property type="match status" value="1"/>
</dbReference>
<dbReference type="PROSITE" id="PS51202">
    <property type="entry name" value="RCK_C"/>
    <property type="match status" value="2"/>
</dbReference>
<dbReference type="InterPro" id="IPR036721">
    <property type="entry name" value="RCK_C_sf"/>
</dbReference>
<keyword evidence="5" id="KW-0520">NAD</keyword>
<keyword evidence="4" id="KW-0630">Potassium</keyword>
<dbReference type="InterPro" id="IPR006036">
    <property type="entry name" value="K_uptake_TrkA"/>
</dbReference>
<dbReference type="NCBIfam" id="NF007031">
    <property type="entry name" value="PRK09496.1-2"/>
    <property type="match status" value="1"/>
</dbReference>
<dbReference type="SUPFAM" id="SSF51735">
    <property type="entry name" value="NAD(P)-binding Rossmann-fold domains"/>
    <property type="match status" value="2"/>
</dbReference>
<dbReference type="Proteomes" id="UP001549320">
    <property type="component" value="Unassembled WGS sequence"/>
</dbReference>